<evidence type="ECO:0000256" key="6">
    <source>
        <dbReference type="ARBA" id="ARBA00023136"/>
    </source>
</evidence>
<feature type="signal peptide" evidence="8">
    <location>
        <begin position="1"/>
        <end position="32"/>
    </location>
</feature>
<dbReference type="PANTHER" id="PTHR46204">
    <property type="entry name" value="CHITIN ELICITOR RECEPTOR KINASE 1-RELATED"/>
    <property type="match status" value="1"/>
</dbReference>
<dbReference type="Pfam" id="PF23472">
    <property type="entry name" value="LysM2_CERK1_LYK3_4_5"/>
    <property type="match status" value="1"/>
</dbReference>
<evidence type="ECO:0000256" key="3">
    <source>
        <dbReference type="ARBA" id="ARBA00022692"/>
    </source>
</evidence>
<dbReference type="EMBL" id="NMUH01004329">
    <property type="protein sequence ID" value="MQM09262.1"/>
    <property type="molecule type" value="Genomic_DNA"/>
</dbReference>
<dbReference type="Proteomes" id="UP000652761">
    <property type="component" value="Unassembled WGS sequence"/>
</dbReference>
<dbReference type="Pfam" id="PF01476">
    <property type="entry name" value="LysM"/>
    <property type="match status" value="1"/>
</dbReference>
<dbReference type="Pfam" id="PF23577">
    <property type="entry name" value="LysM_RLK"/>
    <property type="match status" value="1"/>
</dbReference>
<name>A0A843WG28_COLES</name>
<dbReference type="CDD" id="cd00118">
    <property type="entry name" value="LysM"/>
    <property type="match status" value="1"/>
</dbReference>
<evidence type="ECO:0000313" key="11">
    <source>
        <dbReference type="Proteomes" id="UP000652761"/>
    </source>
</evidence>
<comment type="caution">
    <text evidence="10">The sequence shown here is derived from an EMBL/GenBank/DDBJ whole genome shotgun (WGS) entry which is preliminary data.</text>
</comment>
<dbReference type="SUPFAM" id="SSF54106">
    <property type="entry name" value="LysM domain"/>
    <property type="match status" value="1"/>
</dbReference>
<dbReference type="Gene3D" id="3.10.350.10">
    <property type="entry name" value="LysM domain"/>
    <property type="match status" value="1"/>
</dbReference>
<feature type="chain" id="PRO_5032950830" description="LysM domain-containing protein" evidence="8">
    <location>
        <begin position="33"/>
        <end position="240"/>
    </location>
</feature>
<feature type="domain" description="LysM" evidence="9">
    <location>
        <begin position="43"/>
        <end position="87"/>
    </location>
</feature>
<dbReference type="PROSITE" id="PS51782">
    <property type="entry name" value="LYSM"/>
    <property type="match status" value="1"/>
</dbReference>
<keyword evidence="3" id="KW-0812">Transmembrane</keyword>
<proteinExistence type="predicted"/>
<keyword evidence="7" id="KW-1015">Disulfide bond</keyword>
<dbReference type="InterPro" id="IPR018392">
    <property type="entry name" value="LysM"/>
</dbReference>
<protein>
    <recommendedName>
        <fullName evidence="9">LysM domain-containing protein</fullName>
    </recommendedName>
</protein>
<dbReference type="InterPro" id="IPR036779">
    <property type="entry name" value="LysM_dom_sf"/>
</dbReference>
<evidence type="ECO:0000256" key="2">
    <source>
        <dbReference type="ARBA" id="ARBA00022475"/>
    </source>
</evidence>
<accession>A0A843WG28</accession>
<keyword evidence="11" id="KW-1185">Reference proteome</keyword>
<keyword evidence="2" id="KW-1003">Cell membrane</keyword>
<dbReference type="PANTHER" id="PTHR46204:SF2">
    <property type="entry name" value="CHITIN ELICITOR RECEPTOR KINASE 1"/>
    <property type="match status" value="1"/>
</dbReference>
<dbReference type="GO" id="GO:0045087">
    <property type="term" value="P:innate immune response"/>
    <property type="evidence" value="ECO:0007669"/>
    <property type="project" value="InterPro"/>
</dbReference>
<evidence type="ECO:0000313" key="10">
    <source>
        <dbReference type="EMBL" id="MQM09262.1"/>
    </source>
</evidence>
<comment type="subcellular location">
    <subcellularLocation>
        <location evidence="1">Cell membrane</location>
        <topology evidence="1">Single-pass membrane protein</topology>
    </subcellularLocation>
</comment>
<evidence type="ECO:0000256" key="1">
    <source>
        <dbReference type="ARBA" id="ARBA00004162"/>
    </source>
</evidence>
<dbReference type="InterPro" id="IPR057097">
    <property type="entry name" value="LysM_RLK3/10"/>
</dbReference>
<organism evidence="10 11">
    <name type="scientific">Colocasia esculenta</name>
    <name type="common">Wild taro</name>
    <name type="synonym">Arum esculentum</name>
    <dbReference type="NCBI Taxonomy" id="4460"/>
    <lineage>
        <taxon>Eukaryota</taxon>
        <taxon>Viridiplantae</taxon>
        <taxon>Streptophyta</taxon>
        <taxon>Embryophyta</taxon>
        <taxon>Tracheophyta</taxon>
        <taxon>Spermatophyta</taxon>
        <taxon>Magnoliopsida</taxon>
        <taxon>Liliopsida</taxon>
        <taxon>Araceae</taxon>
        <taxon>Aroideae</taxon>
        <taxon>Colocasieae</taxon>
        <taxon>Colocasia</taxon>
    </lineage>
</organism>
<evidence type="ECO:0000256" key="7">
    <source>
        <dbReference type="ARBA" id="ARBA00023157"/>
    </source>
</evidence>
<dbReference type="InterPro" id="IPR044812">
    <property type="entry name" value="CERK1/LYK3-like"/>
</dbReference>
<evidence type="ECO:0000256" key="5">
    <source>
        <dbReference type="ARBA" id="ARBA00022989"/>
    </source>
</evidence>
<reference evidence="10" key="1">
    <citation type="submission" date="2017-07" db="EMBL/GenBank/DDBJ databases">
        <title>Taro Niue Genome Assembly and Annotation.</title>
        <authorList>
            <person name="Atibalentja N."/>
            <person name="Keating K."/>
            <person name="Fields C.J."/>
        </authorList>
    </citation>
    <scope>NUCLEOTIDE SEQUENCE</scope>
    <source>
        <strain evidence="10">Niue_2</strain>
        <tissue evidence="10">Leaf</tissue>
    </source>
</reference>
<keyword evidence="4 8" id="KW-0732">Signal</keyword>
<gene>
    <name evidence="10" type="ORF">Taro_042132</name>
</gene>
<sequence length="240" mass="25849">MVRPREPAGRGGLCFALAAAVFASLLPLPCESACREGCDLALASYYVSEDDVVSTIAPLFGIGYKDVLPYNSLTSPDFILTGSRLSIPFRCGCNDDGSLGHTFAYTTRSGDTYVNIARSRYRNLTTADALRRANSYPAVLIPIGVPINITVACFCGDEGISSDYGLFVMYPIRPGDTAETVAAAVGFSSSTLLQEYNPGINFTSGQGIMFVPTRDPQGRYRPLKARSSKRGALILFIYFS</sequence>
<evidence type="ECO:0000256" key="8">
    <source>
        <dbReference type="SAM" id="SignalP"/>
    </source>
</evidence>
<dbReference type="AlphaFoldDB" id="A0A843WG28"/>
<dbReference type="OrthoDB" id="1843677at2759"/>
<dbReference type="InterPro" id="IPR056562">
    <property type="entry name" value="LysM2_CERK1_LYK3_4_5"/>
</dbReference>
<keyword evidence="5" id="KW-1133">Transmembrane helix</keyword>
<keyword evidence="6" id="KW-0472">Membrane</keyword>
<evidence type="ECO:0000256" key="4">
    <source>
        <dbReference type="ARBA" id="ARBA00022729"/>
    </source>
</evidence>
<dbReference type="GO" id="GO:0019199">
    <property type="term" value="F:transmembrane receptor protein kinase activity"/>
    <property type="evidence" value="ECO:0007669"/>
    <property type="project" value="InterPro"/>
</dbReference>
<evidence type="ECO:0000259" key="9">
    <source>
        <dbReference type="PROSITE" id="PS51782"/>
    </source>
</evidence>
<dbReference type="GO" id="GO:0005886">
    <property type="term" value="C:plasma membrane"/>
    <property type="evidence" value="ECO:0007669"/>
    <property type="project" value="UniProtKB-SubCell"/>
</dbReference>